<keyword evidence="9" id="KW-1185">Reference proteome</keyword>
<dbReference type="OrthoDB" id="3656065at2"/>
<sequence>MSAIETSPVPDDTGAPITHSATRLDDASKFRIGVILTVIVLYTEISPLQYTMVAAALQKMTKTFPTVGGNINWAVIILGLVGAAATPVLGKASDIWGKKRMLLVCGGLFLIGSVICALTSNWTIFLIGRGLSAFAIATQFISYGLVRDLLPRKYVPIGLGFIGTGVGFSGVAAPLIGGVLVDHFDWRSMFWFLAIFTVVLTPLVIWLVPETTVRLRDRIDPFGAILLSGGALLTLLYLDNGQNWGWTRVSSLLWLIVGLLLLMSFVVVERRVARPIMDMRLLLNPKVSIVLLMTVIGIGITAVQPLALGYMTQTPDSATLRGQIAEGTAAHAAAAGHPIPLNMIRVLLDPGYSYGNGYGMVQYAVHIGMWAGAIGMVVGPFAGVLIRRIGGRLPSIIAFALLTVSAIGFAVSDYSVVTYLVLYGLSGIAFGFLYAALPSLIVEAVPPEQQGISSGMLGVTMSLGTGAAMAVTTALLNNNPVVAHIDVAGHTTTQVIPQVFADRGYTDSFWVMVGTTAVALVIAVLMRHGRKPATGGE</sequence>
<dbReference type="PROSITE" id="PS50850">
    <property type="entry name" value="MFS"/>
    <property type="match status" value="1"/>
</dbReference>
<evidence type="ECO:0000313" key="9">
    <source>
        <dbReference type="Proteomes" id="UP000438448"/>
    </source>
</evidence>
<dbReference type="RefSeq" id="WP_153415880.1">
    <property type="nucleotide sequence ID" value="NZ_WEGK01000028.1"/>
</dbReference>
<evidence type="ECO:0000256" key="5">
    <source>
        <dbReference type="ARBA" id="ARBA00023136"/>
    </source>
</evidence>
<proteinExistence type="predicted"/>
<dbReference type="Pfam" id="PF07690">
    <property type="entry name" value="MFS_1"/>
    <property type="match status" value="1"/>
</dbReference>
<name>A0A7K0DES2_9NOCA</name>
<dbReference type="Gene3D" id="1.20.1250.20">
    <property type="entry name" value="MFS general substrate transporter like domains"/>
    <property type="match status" value="2"/>
</dbReference>
<feature type="transmembrane region" description="Helical" evidence="6">
    <location>
        <begin position="70"/>
        <end position="89"/>
    </location>
</feature>
<evidence type="ECO:0000259" key="7">
    <source>
        <dbReference type="PROSITE" id="PS50850"/>
    </source>
</evidence>
<dbReference type="SUPFAM" id="SSF103473">
    <property type="entry name" value="MFS general substrate transporter"/>
    <property type="match status" value="1"/>
</dbReference>
<comment type="caution">
    <text evidence="8">The sequence shown here is derived from an EMBL/GenBank/DDBJ whole genome shotgun (WGS) entry which is preliminary data.</text>
</comment>
<feature type="transmembrane region" description="Helical" evidence="6">
    <location>
        <begin position="158"/>
        <end position="177"/>
    </location>
</feature>
<gene>
    <name evidence="8" type="primary">ribZ_2</name>
    <name evidence="8" type="ORF">NRB20_72720</name>
</gene>
<feature type="domain" description="Major facilitator superfamily (MFS) profile" evidence="7">
    <location>
        <begin position="35"/>
        <end position="531"/>
    </location>
</feature>
<evidence type="ECO:0000256" key="1">
    <source>
        <dbReference type="ARBA" id="ARBA00004651"/>
    </source>
</evidence>
<feature type="transmembrane region" description="Helical" evidence="6">
    <location>
        <begin position="454"/>
        <end position="476"/>
    </location>
</feature>
<feature type="transmembrane region" description="Helical" evidence="6">
    <location>
        <begin position="250"/>
        <end position="268"/>
    </location>
</feature>
<evidence type="ECO:0000256" key="4">
    <source>
        <dbReference type="ARBA" id="ARBA00022989"/>
    </source>
</evidence>
<dbReference type="PANTHER" id="PTHR42718:SF9">
    <property type="entry name" value="MAJOR FACILITATOR SUPERFAMILY MULTIDRUG TRANSPORTER MFSC"/>
    <property type="match status" value="1"/>
</dbReference>
<reference evidence="8 9" key="1">
    <citation type="submission" date="2019-10" db="EMBL/GenBank/DDBJ databases">
        <title>Nocardia macrotermitis sp. nov. and Nocardia aurantia sp. nov., isolated from the gut of fungus growing-termite Macrotermes natalensis.</title>
        <authorList>
            <person name="Benndorf R."/>
            <person name="Schwitalla J."/>
            <person name="Martin K."/>
            <person name="De Beer W."/>
            <person name="Kaster A.-K."/>
            <person name="Vollmers J."/>
            <person name="Poulsen M."/>
            <person name="Beemelmanns C."/>
        </authorList>
    </citation>
    <scope>NUCLEOTIDE SEQUENCE [LARGE SCALE GENOMIC DNA]</scope>
    <source>
        <strain evidence="8 9">RB20</strain>
    </source>
</reference>
<dbReference type="GO" id="GO:0022857">
    <property type="term" value="F:transmembrane transporter activity"/>
    <property type="evidence" value="ECO:0007669"/>
    <property type="project" value="InterPro"/>
</dbReference>
<feature type="transmembrane region" description="Helical" evidence="6">
    <location>
        <begin position="30"/>
        <end position="50"/>
    </location>
</feature>
<feature type="transmembrane region" description="Helical" evidence="6">
    <location>
        <begin position="417"/>
        <end position="442"/>
    </location>
</feature>
<dbReference type="InterPro" id="IPR020846">
    <property type="entry name" value="MFS_dom"/>
</dbReference>
<protein>
    <submittedName>
        <fullName evidence="8">Riboflavin transporter RibZ</fullName>
    </submittedName>
</protein>
<keyword evidence="3 6" id="KW-0812">Transmembrane</keyword>
<dbReference type="InterPro" id="IPR036259">
    <property type="entry name" value="MFS_trans_sf"/>
</dbReference>
<feature type="transmembrane region" description="Helical" evidence="6">
    <location>
        <begin position="126"/>
        <end position="146"/>
    </location>
</feature>
<comment type="subcellular location">
    <subcellularLocation>
        <location evidence="1">Cell membrane</location>
        <topology evidence="1">Multi-pass membrane protein</topology>
    </subcellularLocation>
</comment>
<dbReference type="GO" id="GO:0005886">
    <property type="term" value="C:plasma membrane"/>
    <property type="evidence" value="ECO:0007669"/>
    <property type="project" value="UniProtKB-SubCell"/>
</dbReference>
<feature type="transmembrane region" description="Helical" evidence="6">
    <location>
        <begin position="393"/>
        <end position="411"/>
    </location>
</feature>
<keyword evidence="5 6" id="KW-0472">Membrane</keyword>
<evidence type="ECO:0000313" key="8">
    <source>
        <dbReference type="EMBL" id="MQY24139.1"/>
    </source>
</evidence>
<dbReference type="InterPro" id="IPR011701">
    <property type="entry name" value="MFS"/>
</dbReference>
<evidence type="ECO:0000256" key="3">
    <source>
        <dbReference type="ARBA" id="ARBA00022692"/>
    </source>
</evidence>
<dbReference type="AlphaFoldDB" id="A0A7K0DES2"/>
<feature type="transmembrane region" description="Helical" evidence="6">
    <location>
        <begin position="189"/>
        <end position="209"/>
    </location>
</feature>
<keyword evidence="4 6" id="KW-1133">Transmembrane helix</keyword>
<feature type="transmembrane region" description="Helical" evidence="6">
    <location>
        <begin position="509"/>
        <end position="526"/>
    </location>
</feature>
<organism evidence="8 9">
    <name type="scientific">Nocardia macrotermitis</name>
    <dbReference type="NCBI Taxonomy" id="2585198"/>
    <lineage>
        <taxon>Bacteria</taxon>
        <taxon>Bacillati</taxon>
        <taxon>Actinomycetota</taxon>
        <taxon>Actinomycetes</taxon>
        <taxon>Mycobacteriales</taxon>
        <taxon>Nocardiaceae</taxon>
        <taxon>Nocardia</taxon>
    </lineage>
</organism>
<feature type="transmembrane region" description="Helical" evidence="6">
    <location>
        <begin position="289"/>
        <end position="311"/>
    </location>
</feature>
<evidence type="ECO:0000256" key="6">
    <source>
        <dbReference type="SAM" id="Phobius"/>
    </source>
</evidence>
<dbReference type="EMBL" id="WEGK01000028">
    <property type="protein sequence ID" value="MQY24139.1"/>
    <property type="molecule type" value="Genomic_DNA"/>
</dbReference>
<keyword evidence="2" id="KW-0813">Transport</keyword>
<dbReference type="PANTHER" id="PTHR42718">
    <property type="entry name" value="MAJOR FACILITATOR SUPERFAMILY MULTIDRUG TRANSPORTER MFSC"/>
    <property type="match status" value="1"/>
</dbReference>
<accession>A0A7K0DES2</accession>
<feature type="transmembrane region" description="Helical" evidence="6">
    <location>
        <begin position="221"/>
        <end position="238"/>
    </location>
</feature>
<feature type="transmembrane region" description="Helical" evidence="6">
    <location>
        <begin position="363"/>
        <end position="386"/>
    </location>
</feature>
<feature type="transmembrane region" description="Helical" evidence="6">
    <location>
        <begin position="101"/>
        <end position="120"/>
    </location>
</feature>
<evidence type="ECO:0000256" key="2">
    <source>
        <dbReference type="ARBA" id="ARBA00022448"/>
    </source>
</evidence>
<dbReference type="Proteomes" id="UP000438448">
    <property type="component" value="Unassembled WGS sequence"/>
</dbReference>